<evidence type="ECO:0000313" key="3">
    <source>
        <dbReference type="Proteomes" id="UP000479710"/>
    </source>
</evidence>
<organism evidence="2 3">
    <name type="scientific">Oryza meyeriana var. granulata</name>
    <dbReference type="NCBI Taxonomy" id="110450"/>
    <lineage>
        <taxon>Eukaryota</taxon>
        <taxon>Viridiplantae</taxon>
        <taxon>Streptophyta</taxon>
        <taxon>Embryophyta</taxon>
        <taxon>Tracheophyta</taxon>
        <taxon>Spermatophyta</taxon>
        <taxon>Magnoliopsida</taxon>
        <taxon>Liliopsida</taxon>
        <taxon>Poales</taxon>
        <taxon>Poaceae</taxon>
        <taxon>BOP clade</taxon>
        <taxon>Oryzoideae</taxon>
        <taxon>Oryzeae</taxon>
        <taxon>Oryzinae</taxon>
        <taxon>Oryza</taxon>
        <taxon>Oryza meyeriana</taxon>
    </lineage>
</organism>
<proteinExistence type="predicted"/>
<comment type="caution">
    <text evidence="2">The sequence shown here is derived from an EMBL/GenBank/DDBJ whole genome shotgun (WGS) entry which is preliminary data.</text>
</comment>
<reference evidence="2 3" key="1">
    <citation type="submission" date="2019-11" db="EMBL/GenBank/DDBJ databases">
        <title>Whole genome sequence of Oryza granulata.</title>
        <authorList>
            <person name="Li W."/>
        </authorList>
    </citation>
    <scope>NUCLEOTIDE SEQUENCE [LARGE SCALE GENOMIC DNA]</scope>
    <source>
        <strain evidence="3">cv. Menghai</strain>
        <tissue evidence="2">Leaf</tissue>
    </source>
</reference>
<dbReference type="AlphaFoldDB" id="A0A6G1BLD9"/>
<dbReference type="EMBL" id="SPHZ02000012">
    <property type="protein sequence ID" value="KAF0888622.1"/>
    <property type="molecule type" value="Genomic_DNA"/>
</dbReference>
<keyword evidence="3" id="KW-1185">Reference proteome</keyword>
<evidence type="ECO:0000256" key="1">
    <source>
        <dbReference type="SAM" id="MobiDB-lite"/>
    </source>
</evidence>
<name>A0A6G1BLD9_9ORYZ</name>
<dbReference type="EMBL" id="SPHZ02000012">
    <property type="protein sequence ID" value="KAF0888621.1"/>
    <property type="molecule type" value="Genomic_DNA"/>
</dbReference>
<protein>
    <submittedName>
        <fullName evidence="2">Uncharacterized protein</fullName>
    </submittedName>
</protein>
<gene>
    <name evidence="2" type="ORF">E2562_016088</name>
</gene>
<sequence length="142" mass="14982">MDRTDAHKPRAEATIASSPPLPLEAVCLSAIGCGSGRGGKGRPANLVPPIPRRPRPWRPGDLDAAGKQQARTGVGVRACADPTPTSPSPSQQLPPRFIGKELHKKETCEAVTIIETPLVIVVADSPRLNTAGKVVFNGRSRL</sequence>
<accession>A0A6G1BLD9</accession>
<dbReference type="Proteomes" id="UP000479710">
    <property type="component" value="Unassembled WGS sequence"/>
</dbReference>
<evidence type="ECO:0000313" key="2">
    <source>
        <dbReference type="EMBL" id="KAF0888621.1"/>
    </source>
</evidence>
<feature type="region of interest" description="Disordered" evidence="1">
    <location>
        <begin position="35"/>
        <end position="95"/>
    </location>
</feature>